<dbReference type="EMBL" id="AP026830">
    <property type="protein sequence ID" value="BDR92433.1"/>
    <property type="molecule type" value="Genomic_DNA"/>
</dbReference>
<gene>
    <name evidence="2" type="ORF">Vsou_15260</name>
</gene>
<name>A0ABM8BN99_9CREN</name>
<evidence type="ECO:0000313" key="3">
    <source>
        <dbReference type="Proteomes" id="UP001060771"/>
    </source>
</evidence>
<evidence type="ECO:0000313" key="2">
    <source>
        <dbReference type="EMBL" id="BDR92433.1"/>
    </source>
</evidence>
<organism evidence="2 3">
    <name type="scientific">Vulcanisaeta souniana JCM 11219</name>
    <dbReference type="NCBI Taxonomy" id="1293586"/>
    <lineage>
        <taxon>Archaea</taxon>
        <taxon>Thermoproteota</taxon>
        <taxon>Thermoprotei</taxon>
        <taxon>Thermoproteales</taxon>
        <taxon>Thermoproteaceae</taxon>
        <taxon>Vulcanisaeta</taxon>
    </lineage>
</organism>
<dbReference type="Proteomes" id="UP001060771">
    <property type="component" value="Chromosome"/>
</dbReference>
<dbReference type="RefSeq" id="WP_188602981.1">
    <property type="nucleotide sequence ID" value="NZ_AP026830.1"/>
</dbReference>
<accession>A0ABM8BN99</accession>
<feature type="transmembrane region" description="Helical" evidence="1">
    <location>
        <begin position="76"/>
        <end position="98"/>
    </location>
</feature>
<feature type="transmembrane region" description="Helical" evidence="1">
    <location>
        <begin position="48"/>
        <end position="70"/>
    </location>
</feature>
<sequence>MDRAIPIDSSLIALSYIVGSLLALTHRLSVSVHPLTLQDIASIFLHNYFIYVIIFVLIRLNLSYLYRLILTLNGALVGYFVASAILGIGLTLGWIYVYSKHCRITRFRIVT</sequence>
<keyword evidence="1" id="KW-0812">Transmembrane</keyword>
<keyword evidence="1" id="KW-0472">Membrane</keyword>
<keyword evidence="1" id="KW-1133">Transmembrane helix</keyword>
<dbReference type="GeneID" id="76207076"/>
<evidence type="ECO:0000256" key="1">
    <source>
        <dbReference type="SAM" id="Phobius"/>
    </source>
</evidence>
<proteinExistence type="predicted"/>
<keyword evidence="3" id="KW-1185">Reference proteome</keyword>
<reference evidence="3" key="1">
    <citation type="submission" date="2022-09" db="EMBL/GenBank/DDBJ databases">
        <title>Complete genome sequence of Vulcanisaeta souniana.</title>
        <authorList>
            <person name="Kato S."/>
            <person name="Itoh T."/>
            <person name="Ohkuma M."/>
        </authorList>
    </citation>
    <scope>NUCLEOTIDE SEQUENCE [LARGE SCALE GENOMIC DNA]</scope>
    <source>
        <strain evidence="3">JCM 11219</strain>
    </source>
</reference>
<protein>
    <submittedName>
        <fullName evidence="2">Uncharacterized protein</fullName>
    </submittedName>
</protein>
<feature type="transmembrane region" description="Helical" evidence="1">
    <location>
        <begin position="12"/>
        <end position="36"/>
    </location>
</feature>